<dbReference type="OrthoDB" id="9799703at2"/>
<evidence type="ECO:0000313" key="2">
    <source>
        <dbReference type="EMBL" id="BCJ27103.1"/>
    </source>
</evidence>
<dbReference type="AlphaFoldDB" id="A0A810KV43"/>
<organism evidence="2 3">
    <name type="scientific">Actinocatenispora sera</name>
    <dbReference type="NCBI Taxonomy" id="390989"/>
    <lineage>
        <taxon>Bacteria</taxon>
        <taxon>Bacillati</taxon>
        <taxon>Actinomycetota</taxon>
        <taxon>Actinomycetes</taxon>
        <taxon>Micromonosporales</taxon>
        <taxon>Micromonosporaceae</taxon>
        <taxon>Actinocatenispora</taxon>
    </lineage>
</organism>
<reference evidence="2" key="1">
    <citation type="submission" date="2020-08" db="EMBL/GenBank/DDBJ databases">
        <title>Whole genome shotgun sequence of Actinocatenispora sera NBRC 101916.</title>
        <authorList>
            <person name="Komaki H."/>
            <person name="Tamura T."/>
        </authorList>
    </citation>
    <scope>NUCLEOTIDE SEQUENCE</scope>
    <source>
        <strain evidence="2">NBRC 101916</strain>
    </source>
</reference>
<gene>
    <name evidence="2" type="ORF">Asera_12110</name>
</gene>
<feature type="domain" description="Putative restriction endonuclease" evidence="1">
    <location>
        <begin position="35"/>
        <end position="192"/>
    </location>
</feature>
<dbReference type="Gene3D" id="3.90.1570.10">
    <property type="entry name" value="tt1808, chain A"/>
    <property type="match status" value="1"/>
</dbReference>
<name>A0A810KV43_9ACTN</name>
<evidence type="ECO:0000259" key="1">
    <source>
        <dbReference type="Pfam" id="PF05685"/>
    </source>
</evidence>
<proteinExistence type="predicted"/>
<dbReference type="InterPro" id="IPR012296">
    <property type="entry name" value="Nuclease_put_TT1808"/>
</dbReference>
<keyword evidence="3" id="KW-1185">Reference proteome</keyword>
<dbReference type="RefSeq" id="WP_157034718.1">
    <property type="nucleotide sequence ID" value="NZ_AP023354.1"/>
</dbReference>
<sequence>MTEAARVDSPSHAGDEARELGELVLFHGGEWTEADYEALPPGVRAELHDGRLILTPGPTAQHMFASMTLAGLFQEVLGDRKRVLMEVDVRMADGRRYRAPDVLVLKEFRHGRPMEPANVVLVGEVVSPGGGEERGDKMTAYRDAGIEWYLIVEETPAGFLGELYRLDSDKYELVADAPPAGVLTLPAPFDSEIRLRELS</sequence>
<dbReference type="KEGG" id="aser:Asera_12110"/>
<dbReference type="InterPro" id="IPR011335">
    <property type="entry name" value="Restrct_endonuc-II-like"/>
</dbReference>
<accession>A0A810KV43</accession>
<dbReference type="PANTHER" id="PTHR35400">
    <property type="entry name" value="SLR1083 PROTEIN"/>
    <property type="match status" value="1"/>
</dbReference>
<protein>
    <recommendedName>
        <fullName evidence="1">Putative restriction endonuclease domain-containing protein</fullName>
    </recommendedName>
</protein>
<dbReference type="CDD" id="cd06260">
    <property type="entry name" value="DUF820-like"/>
    <property type="match status" value="1"/>
</dbReference>
<dbReference type="Proteomes" id="UP000680750">
    <property type="component" value="Chromosome"/>
</dbReference>
<dbReference type="SUPFAM" id="SSF52980">
    <property type="entry name" value="Restriction endonuclease-like"/>
    <property type="match status" value="1"/>
</dbReference>
<dbReference type="InterPro" id="IPR008538">
    <property type="entry name" value="Uma2"/>
</dbReference>
<dbReference type="EMBL" id="AP023354">
    <property type="protein sequence ID" value="BCJ27103.1"/>
    <property type="molecule type" value="Genomic_DNA"/>
</dbReference>
<evidence type="ECO:0000313" key="3">
    <source>
        <dbReference type="Proteomes" id="UP000680750"/>
    </source>
</evidence>
<dbReference type="PANTHER" id="PTHR35400:SF3">
    <property type="entry name" value="SLL1072 PROTEIN"/>
    <property type="match status" value="1"/>
</dbReference>
<dbReference type="Pfam" id="PF05685">
    <property type="entry name" value="Uma2"/>
    <property type="match status" value="1"/>
</dbReference>